<dbReference type="Proteomes" id="UP000648257">
    <property type="component" value="Unassembled WGS sequence"/>
</dbReference>
<evidence type="ECO:0000313" key="1">
    <source>
        <dbReference type="EMBL" id="MBC3806543.1"/>
    </source>
</evidence>
<proteinExistence type="predicted"/>
<dbReference type="RefSeq" id="WP_186921633.1">
    <property type="nucleotide sequence ID" value="NZ_JACOFW010000003.1"/>
</dbReference>
<sequence length="151" mass="17184">MTLPRPDEFTHHHKWLQRAFERQPDEIGAATLQLWEHLARELISIIGEAGFESLYSRCVYLLKEDYPWLQLRLSSSQAGTRFDELRSQLDQQELALAERASRMLLDTFIRLLGGLIGAGLTQNILQVAWGSILPDAESKVEPDSDDPRGDP</sequence>
<evidence type="ECO:0008006" key="3">
    <source>
        <dbReference type="Google" id="ProtNLM"/>
    </source>
</evidence>
<gene>
    <name evidence="1" type="ORF">H8K52_04160</name>
</gene>
<comment type="caution">
    <text evidence="1">The sequence shown here is derived from an EMBL/GenBank/DDBJ whole genome shotgun (WGS) entry which is preliminary data.</text>
</comment>
<organism evidence="1 2">
    <name type="scientific">Undibacterium seohonense</name>
    <dbReference type="NCBI Taxonomy" id="1344950"/>
    <lineage>
        <taxon>Bacteria</taxon>
        <taxon>Pseudomonadati</taxon>
        <taxon>Pseudomonadota</taxon>
        <taxon>Betaproteobacteria</taxon>
        <taxon>Burkholderiales</taxon>
        <taxon>Oxalobacteraceae</taxon>
        <taxon>Undibacterium</taxon>
    </lineage>
</organism>
<accession>A0ABR6X1L5</accession>
<keyword evidence="2" id="KW-1185">Reference proteome</keyword>
<evidence type="ECO:0000313" key="2">
    <source>
        <dbReference type="Proteomes" id="UP000648257"/>
    </source>
</evidence>
<name>A0ABR6X1L5_9BURK</name>
<dbReference type="EMBL" id="JACOFW010000003">
    <property type="protein sequence ID" value="MBC3806543.1"/>
    <property type="molecule type" value="Genomic_DNA"/>
</dbReference>
<protein>
    <recommendedName>
        <fullName evidence="3">DUF2063 domain-containing protein</fullName>
    </recommendedName>
</protein>
<reference evidence="1 2" key="1">
    <citation type="submission" date="2020-08" db="EMBL/GenBank/DDBJ databases">
        <title>Novel species isolated from subtropical streams in China.</title>
        <authorList>
            <person name="Lu H."/>
        </authorList>
    </citation>
    <scope>NUCLEOTIDE SEQUENCE [LARGE SCALE GENOMIC DNA]</scope>
    <source>
        <strain evidence="1 2">KACC 16656</strain>
    </source>
</reference>